<organism evidence="2 3">
    <name type="scientific">Serendipita indica (strain DSM 11827)</name>
    <name type="common">Root endophyte fungus</name>
    <name type="synonym">Piriformospora indica</name>
    <dbReference type="NCBI Taxonomy" id="1109443"/>
    <lineage>
        <taxon>Eukaryota</taxon>
        <taxon>Fungi</taxon>
        <taxon>Dikarya</taxon>
        <taxon>Basidiomycota</taxon>
        <taxon>Agaricomycotina</taxon>
        <taxon>Agaricomycetes</taxon>
        <taxon>Sebacinales</taxon>
        <taxon>Serendipitaceae</taxon>
        <taxon>Serendipita</taxon>
    </lineage>
</organism>
<dbReference type="OMA" id="KPGFDWD"/>
<dbReference type="InterPro" id="IPR000626">
    <property type="entry name" value="Ubiquitin-like_dom"/>
</dbReference>
<dbReference type="OrthoDB" id="428577at2759"/>
<dbReference type="InParanoid" id="G4TPD7"/>
<evidence type="ECO:0000313" key="2">
    <source>
        <dbReference type="EMBL" id="CCA73180.1"/>
    </source>
</evidence>
<dbReference type="AlphaFoldDB" id="G4TPD7"/>
<dbReference type="SMART" id="SM00213">
    <property type="entry name" value="UBQ"/>
    <property type="match status" value="1"/>
</dbReference>
<proteinExistence type="predicted"/>
<dbReference type="PROSITE" id="PS50053">
    <property type="entry name" value="UBIQUITIN_2"/>
    <property type="match status" value="1"/>
</dbReference>
<evidence type="ECO:0000313" key="3">
    <source>
        <dbReference type="Proteomes" id="UP000007148"/>
    </source>
</evidence>
<dbReference type="SUPFAM" id="SSF54236">
    <property type="entry name" value="Ubiquitin-like"/>
    <property type="match status" value="1"/>
</dbReference>
<dbReference type="eggNOG" id="ENOG502S3QU">
    <property type="taxonomic scope" value="Eukaryota"/>
</dbReference>
<keyword evidence="3" id="KW-1185">Reference proteome</keyword>
<dbReference type="Gene3D" id="3.10.20.90">
    <property type="entry name" value="Phosphatidylinositol 3-kinase Catalytic Subunit, Chain A, domain 1"/>
    <property type="match status" value="1"/>
</dbReference>
<protein>
    <recommendedName>
        <fullName evidence="1">Ubiquitin-like domain-containing protein</fullName>
    </recommendedName>
</protein>
<dbReference type="HOGENOM" id="CLU_043701_0_0_1"/>
<evidence type="ECO:0000259" key="1">
    <source>
        <dbReference type="PROSITE" id="PS50053"/>
    </source>
</evidence>
<feature type="domain" description="Ubiquitin-like" evidence="1">
    <location>
        <begin position="76"/>
        <end position="153"/>
    </location>
</feature>
<comment type="caution">
    <text evidence="2">The sequence shown here is derived from an EMBL/GenBank/DDBJ whole genome shotgun (WGS) entry which is preliminary data.</text>
</comment>
<dbReference type="Proteomes" id="UP000007148">
    <property type="component" value="Unassembled WGS sequence"/>
</dbReference>
<sequence length="340" mass="35445">MTSTTTAPSSTNSTNAVDEAIFRSHIESLKSLPVVFSDSYQAPPQYLPARISVFGLDVLPPPEKAVSSATSLADVLNLTFKSLKPAYSVTLPVQPADSILSLKNLLAAQASSPLSGATPAQQKLLLKGKALVDTKLVKDYDIKDGSVITVMMSNKPTTTSETPAPTTASAPTMDITAADRDPVPPVASPSLGASITAPGHKRRVSDIPAVTLSPAGTPAAGTTPLLQPIALAADPLAHVPLTASPIISSSNAIPIDLASIPLPLVATQDESAYHQTMSSPQFWKDLRAFLEKRFGTDAGGRPGDADTAFEEFLRSAKVNLSPHEIAKIRDEVGITGMGGH</sequence>
<dbReference type="EMBL" id="CAFZ01000207">
    <property type="protein sequence ID" value="CCA73180.1"/>
    <property type="molecule type" value="Genomic_DNA"/>
</dbReference>
<dbReference type="InterPro" id="IPR029071">
    <property type="entry name" value="Ubiquitin-like_domsf"/>
</dbReference>
<name>G4TPD7_SERID</name>
<reference evidence="2 3" key="1">
    <citation type="journal article" date="2011" name="PLoS Pathog.">
        <title>Endophytic Life Strategies Decoded by Genome and Transcriptome Analyses of the Mutualistic Root Symbiont Piriformospora indica.</title>
        <authorList>
            <person name="Zuccaro A."/>
            <person name="Lahrmann U."/>
            <person name="Guldener U."/>
            <person name="Langen G."/>
            <person name="Pfiffi S."/>
            <person name="Biedenkopf D."/>
            <person name="Wong P."/>
            <person name="Samans B."/>
            <person name="Grimm C."/>
            <person name="Basiewicz M."/>
            <person name="Murat C."/>
            <person name="Martin F."/>
            <person name="Kogel K.H."/>
        </authorList>
    </citation>
    <scope>NUCLEOTIDE SEQUENCE [LARGE SCALE GENOMIC DNA]</scope>
    <source>
        <strain evidence="2 3">DSM 11827</strain>
    </source>
</reference>
<dbReference type="Pfam" id="PF00240">
    <property type="entry name" value="ubiquitin"/>
    <property type="match status" value="1"/>
</dbReference>
<accession>G4TPD7</accession>
<gene>
    <name evidence="2" type="ORF">PIIN_07134</name>
</gene>
<dbReference type="STRING" id="1109443.G4TPD7"/>